<sequence>MVSKGVLIGYLLFMFLSISALNNGVLGAKFLREKVEDDEEETTERRWKYQNMDNGTDGFFETVEREVPSCPDPLHNK</sequence>
<protein>
    <submittedName>
        <fullName evidence="2">Uncharacterized protein</fullName>
    </submittedName>
</protein>
<keyword evidence="1" id="KW-0732">Signal</keyword>
<evidence type="ECO:0000313" key="3">
    <source>
        <dbReference type="Proteomes" id="UP000436088"/>
    </source>
</evidence>
<dbReference type="EMBL" id="VEPZ02001343">
    <property type="protein sequence ID" value="KAE8678166.1"/>
    <property type="molecule type" value="Genomic_DNA"/>
</dbReference>
<gene>
    <name evidence="2" type="ORF">F3Y22_tig00111440pilonHSYRG00111</name>
</gene>
<keyword evidence="3" id="KW-1185">Reference proteome</keyword>
<dbReference type="AlphaFoldDB" id="A0A6A2YFI0"/>
<evidence type="ECO:0000313" key="2">
    <source>
        <dbReference type="EMBL" id="KAE8678166.1"/>
    </source>
</evidence>
<name>A0A6A2YFI0_HIBSY</name>
<organism evidence="2 3">
    <name type="scientific">Hibiscus syriacus</name>
    <name type="common">Rose of Sharon</name>
    <dbReference type="NCBI Taxonomy" id="106335"/>
    <lineage>
        <taxon>Eukaryota</taxon>
        <taxon>Viridiplantae</taxon>
        <taxon>Streptophyta</taxon>
        <taxon>Embryophyta</taxon>
        <taxon>Tracheophyta</taxon>
        <taxon>Spermatophyta</taxon>
        <taxon>Magnoliopsida</taxon>
        <taxon>eudicotyledons</taxon>
        <taxon>Gunneridae</taxon>
        <taxon>Pentapetalae</taxon>
        <taxon>rosids</taxon>
        <taxon>malvids</taxon>
        <taxon>Malvales</taxon>
        <taxon>Malvaceae</taxon>
        <taxon>Malvoideae</taxon>
        <taxon>Hibiscus</taxon>
    </lineage>
</organism>
<dbReference type="Proteomes" id="UP000436088">
    <property type="component" value="Unassembled WGS sequence"/>
</dbReference>
<comment type="caution">
    <text evidence="2">The sequence shown here is derived from an EMBL/GenBank/DDBJ whole genome shotgun (WGS) entry which is preliminary data.</text>
</comment>
<proteinExistence type="predicted"/>
<feature type="chain" id="PRO_5025454912" evidence="1">
    <location>
        <begin position="28"/>
        <end position="77"/>
    </location>
</feature>
<reference evidence="2" key="1">
    <citation type="submission" date="2019-09" db="EMBL/GenBank/DDBJ databases">
        <title>Draft genome information of white flower Hibiscus syriacus.</title>
        <authorList>
            <person name="Kim Y.-M."/>
        </authorList>
    </citation>
    <scope>NUCLEOTIDE SEQUENCE [LARGE SCALE GENOMIC DNA]</scope>
    <source>
        <strain evidence="2">YM2019G1</strain>
    </source>
</reference>
<feature type="signal peptide" evidence="1">
    <location>
        <begin position="1"/>
        <end position="27"/>
    </location>
</feature>
<evidence type="ECO:0000256" key="1">
    <source>
        <dbReference type="SAM" id="SignalP"/>
    </source>
</evidence>
<accession>A0A6A2YFI0</accession>